<organism evidence="3 4">
    <name type="scientific">Halanaerobacter jeridensis</name>
    <dbReference type="NCBI Taxonomy" id="706427"/>
    <lineage>
        <taxon>Bacteria</taxon>
        <taxon>Bacillati</taxon>
        <taxon>Bacillota</taxon>
        <taxon>Clostridia</taxon>
        <taxon>Halanaerobiales</taxon>
        <taxon>Halobacteroidaceae</taxon>
        <taxon>Halanaerobacter</taxon>
    </lineage>
</organism>
<protein>
    <recommendedName>
        <fullName evidence="2">Fibronectin type-III domain-containing protein</fullName>
    </recommendedName>
</protein>
<feature type="chain" id="PRO_5038504410" description="Fibronectin type-III domain-containing protein" evidence="1">
    <location>
        <begin position="28"/>
        <end position="526"/>
    </location>
</feature>
<dbReference type="AlphaFoldDB" id="A0A939BNU0"/>
<dbReference type="SUPFAM" id="SSF49265">
    <property type="entry name" value="Fibronectin type III"/>
    <property type="match status" value="1"/>
</dbReference>
<dbReference type="PROSITE" id="PS50853">
    <property type="entry name" value="FN3"/>
    <property type="match status" value="1"/>
</dbReference>
<keyword evidence="4" id="KW-1185">Reference proteome</keyword>
<comment type="caution">
    <text evidence="3">The sequence shown here is derived from an EMBL/GenBank/DDBJ whole genome shotgun (WGS) entry which is preliminary data.</text>
</comment>
<dbReference type="InterPro" id="IPR036116">
    <property type="entry name" value="FN3_sf"/>
</dbReference>
<dbReference type="SUPFAM" id="SSF50969">
    <property type="entry name" value="YVTN repeat-like/Quinoprotein amine dehydrogenase"/>
    <property type="match status" value="1"/>
</dbReference>
<dbReference type="Proteomes" id="UP000774000">
    <property type="component" value="Unassembled WGS sequence"/>
</dbReference>
<gene>
    <name evidence="3" type="ORF">JOC47_000652</name>
</gene>
<accession>A0A939BNU0</accession>
<feature type="signal peptide" evidence="1">
    <location>
        <begin position="1"/>
        <end position="27"/>
    </location>
</feature>
<dbReference type="InterPro" id="IPR011044">
    <property type="entry name" value="Quino_amine_DH_bsu"/>
</dbReference>
<dbReference type="InterPro" id="IPR013783">
    <property type="entry name" value="Ig-like_fold"/>
</dbReference>
<dbReference type="RefSeq" id="WP_204700543.1">
    <property type="nucleotide sequence ID" value="NZ_JAFBDQ010000003.1"/>
</dbReference>
<evidence type="ECO:0000313" key="4">
    <source>
        <dbReference type="Proteomes" id="UP000774000"/>
    </source>
</evidence>
<dbReference type="PROSITE" id="PS51257">
    <property type="entry name" value="PROKAR_LIPOPROTEIN"/>
    <property type="match status" value="1"/>
</dbReference>
<feature type="domain" description="Fibronectin type-III" evidence="2">
    <location>
        <begin position="123"/>
        <end position="220"/>
    </location>
</feature>
<evidence type="ECO:0000256" key="1">
    <source>
        <dbReference type="SAM" id="SignalP"/>
    </source>
</evidence>
<keyword evidence="1" id="KW-0732">Signal</keyword>
<proteinExistence type="predicted"/>
<evidence type="ECO:0000259" key="2">
    <source>
        <dbReference type="PROSITE" id="PS50853"/>
    </source>
</evidence>
<dbReference type="Gene3D" id="2.60.40.10">
    <property type="entry name" value="Immunoglobulins"/>
    <property type="match status" value="1"/>
</dbReference>
<dbReference type="InterPro" id="IPR003961">
    <property type="entry name" value="FN3_dom"/>
</dbReference>
<dbReference type="EMBL" id="JAFBDQ010000003">
    <property type="protein sequence ID" value="MBM7555818.1"/>
    <property type="molecule type" value="Genomic_DNA"/>
</dbReference>
<name>A0A939BNU0_9FIRM</name>
<sequence>MKRNYKLLAKFILLSLMLLVVSGCNQSLVINDFNVDSEQYNKEGHFLPKRLVKFSVNVKNDQGRDLDYKWTANGGQILEKNKSQINYLTPNLPGDYTLFLTIKDQSGEQIQHEFSFNVKGDYPPQVSLDDLTTSSLKSGIKVTWSKYPKDDFYTYKILRSNNNFIDGQADVIATINNQSQNSYVDYNINPKQVYSYQVMVINNSGYLSISNEKMIETLPQRITKVDLQGQLSDIVIDETRSKLYLNNAQQNKLLILDAESQKVEKKVNWDFAVEKLFLGEQNNYLFALAKNKKTLLRLDLEDFSQQQFSFAKSIKDISLTAEKMYVAVSGEYNLIKFDIEEGKIIERLKVTHNNNVINASQIDILDEEYLFIDKVFGESLIYILDNLQQPISKFDIGIVKNSMFCEINGESCLYVANTHHPLQVYSGIKSGKASLKNKFDKISTPKDFAVDEEQRRIFAAVDKMIYIYSLDNNQLLNKIKLDHYINRLAWNQQQNKLYLLTSEINQSNYNLMIADLKQFSREDNNT</sequence>
<reference evidence="3" key="1">
    <citation type="submission" date="2021-01" db="EMBL/GenBank/DDBJ databases">
        <title>Genomic Encyclopedia of Type Strains, Phase IV (KMG-IV): sequencing the most valuable type-strain genomes for metagenomic binning, comparative biology and taxonomic classification.</title>
        <authorList>
            <person name="Goeker M."/>
        </authorList>
    </citation>
    <scope>NUCLEOTIDE SEQUENCE</scope>
    <source>
        <strain evidence="3">DSM 23230</strain>
    </source>
</reference>
<evidence type="ECO:0000313" key="3">
    <source>
        <dbReference type="EMBL" id="MBM7555818.1"/>
    </source>
</evidence>